<dbReference type="RefSeq" id="WP_227208618.1">
    <property type="nucleotide sequence ID" value="NZ_JAJCLO010000013.1"/>
</dbReference>
<organism evidence="2 3">
    <name type="scientific">Eubacterium limosum</name>
    <dbReference type="NCBI Taxonomy" id="1736"/>
    <lineage>
        <taxon>Bacteria</taxon>
        <taxon>Bacillati</taxon>
        <taxon>Bacillota</taxon>
        <taxon>Clostridia</taxon>
        <taxon>Eubacteriales</taxon>
        <taxon>Eubacteriaceae</taxon>
        <taxon>Eubacterium</taxon>
    </lineage>
</organism>
<evidence type="ECO:0000313" key="3">
    <source>
        <dbReference type="Proteomes" id="UP001215087"/>
    </source>
</evidence>
<dbReference type="Proteomes" id="UP001215087">
    <property type="component" value="Unassembled WGS sequence"/>
</dbReference>
<dbReference type="EMBL" id="JAQSVD010000011">
    <property type="protein sequence ID" value="MDE1471921.1"/>
    <property type="molecule type" value="Genomic_DNA"/>
</dbReference>
<dbReference type="Pfam" id="PF23343">
    <property type="entry name" value="REP_ORF2-G2P"/>
    <property type="match status" value="1"/>
</dbReference>
<name>A0ABT5UVP4_EUBLI</name>
<dbReference type="InterPro" id="IPR056906">
    <property type="entry name" value="ORF2/G2P_dom"/>
</dbReference>
<sequence length="238" mass="28340">MPHVRVVCKAGKVVEVEEYYTRRALKKGLKREPNQKPTSEQQMKINEKNAVRDLTRILNTNFSETDYLVTYTYGCEDPPTVEFAKKEWQKLIRNTRNLCKRKGEAFKYVHVTEWKDKRIHHHMVMSIGNVDIREAKKLWKHGGVKIQVLDNSGQYKKIAAYLIKQTRKTFRDPDSPCKKRWTPSRNLKKPIITKTIVKADSWRKTPKIWKNYTLEDLYTGYSDYTGYPYRKYSMIRKE</sequence>
<accession>A0ABT5UVP4</accession>
<protein>
    <recommendedName>
        <fullName evidence="1">Replication-associated protein ORF2/G2P domain-containing protein</fullName>
    </recommendedName>
</protein>
<comment type="caution">
    <text evidence="2">The sequence shown here is derived from an EMBL/GenBank/DDBJ whole genome shotgun (WGS) entry which is preliminary data.</text>
</comment>
<gene>
    <name evidence="2" type="ORF">PTZ04_16805</name>
</gene>
<keyword evidence="3" id="KW-1185">Reference proteome</keyword>
<evidence type="ECO:0000313" key="2">
    <source>
        <dbReference type="EMBL" id="MDE1471921.1"/>
    </source>
</evidence>
<reference evidence="2 3" key="1">
    <citation type="submission" date="2023-02" db="EMBL/GenBank/DDBJ databases">
        <title>Comparative genome analysis of Eubacterium limosum species.</title>
        <authorList>
            <person name="Bak J.E."/>
        </authorList>
    </citation>
    <scope>NUCLEOTIDE SEQUENCE [LARGE SCALE GENOMIC DNA]</scope>
    <source>
        <strain evidence="2 3">KGMB01548</strain>
    </source>
</reference>
<proteinExistence type="predicted"/>
<feature type="domain" description="Replication-associated protein ORF2/G2P" evidence="1">
    <location>
        <begin position="67"/>
        <end position="165"/>
    </location>
</feature>
<evidence type="ECO:0000259" key="1">
    <source>
        <dbReference type="Pfam" id="PF23343"/>
    </source>
</evidence>